<evidence type="ECO:0000313" key="4">
    <source>
        <dbReference type="Proteomes" id="UP000182448"/>
    </source>
</evidence>
<protein>
    <submittedName>
        <fullName evidence="3">ECF transporter S component, folate family</fullName>
    </submittedName>
    <submittedName>
        <fullName evidence="2">Folate family ECF transporter S component</fullName>
    </submittedName>
</protein>
<dbReference type="InterPro" id="IPR030949">
    <property type="entry name" value="ECF_S_folate_fam"/>
</dbReference>
<accession>A0A4Y4G9B9</accession>
<dbReference type="Pfam" id="PF12822">
    <property type="entry name" value="ECF_trnsprt"/>
    <property type="match status" value="1"/>
</dbReference>
<feature type="transmembrane region" description="Helical" evidence="1">
    <location>
        <begin position="41"/>
        <end position="59"/>
    </location>
</feature>
<dbReference type="InterPro" id="IPR024529">
    <property type="entry name" value="ECF_trnsprt_substrate-spec"/>
</dbReference>
<name>A0A4Y4G9B9_WEIHE</name>
<gene>
    <name evidence="3" type="ORF">GA0061075_1153</name>
    <name evidence="2" type="ORF">HF960_07910</name>
</gene>
<keyword evidence="1" id="KW-0812">Transmembrane</keyword>
<sequence>MKTLSYGLSQLRTKQLAMLGILMALQLVISRFSLGTATIKVGFTFLIVGIIAKWYGPYWGMLVATFMDVISSLMNGYGYFWGFTISAIIAAGIYGFSFYNRQTISILRVVITVFFVLLIVNVILNTLWVTLIGNIHNTETILSLIWLRIIKQIVFWPIQSILLFLLLNNKTIETLHSKI</sequence>
<dbReference type="EMBL" id="JAAXPM010000013">
    <property type="protein sequence ID" value="NKY67574.1"/>
    <property type="molecule type" value="Genomic_DNA"/>
</dbReference>
<keyword evidence="4" id="KW-1185">Reference proteome</keyword>
<dbReference type="GO" id="GO:0022857">
    <property type="term" value="F:transmembrane transporter activity"/>
    <property type="evidence" value="ECO:0007669"/>
    <property type="project" value="InterPro"/>
</dbReference>
<keyword evidence="1" id="KW-0472">Membrane</keyword>
<dbReference type="EMBL" id="FMAW01000015">
    <property type="protein sequence ID" value="SCC08402.1"/>
    <property type="molecule type" value="Genomic_DNA"/>
</dbReference>
<dbReference type="NCBIfam" id="TIGR04518">
    <property type="entry name" value="ECF_S_folT_fam"/>
    <property type="match status" value="1"/>
</dbReference>
<dbReference type="RefSeq" id="WP_074427902.1">
    <property type="nucleotide sequence ID" value="NZ_BJEG01000014.1"/>
</dbReference>
<evidence type="ECO:0000256" key="1">
    <source>
        <dbReference type="SAM" id="Phobius"/>
    </source>
</evidence>
<reference evidence="2 5" key="2">
    <citation type="submission" date="2020-04" db="EMBL/GenBank/DDBJ databases">
        <title>MicrobeNet Type strains.</title>
        <authorList>
            <person name="Nicholson A.C."/>
        </authorList>
    </citation>
    <scope>NUCLEOTIDE SEQUENCE [LARGE SCALE GENOMIC DNA]</scope>
    <source>
        <strain evidence="2 5">CCUG 33494</strain>
    </source>
</reference>
<keyword evidence="1" id="KW-1133">Transmembrane helix</keyword>
<dbReference type="OrthoDB" id="4624at2"/>
<evidence type="ECO:0000313" key="2">
    <source>
        <dbReference type="EMBL" id="NKY67574.1"/>
    </source>
</evidence>
<dbReference type="AlphaFoldDB" id="A0A4Y4G9B9"/>
<evidence type="ECO:0000313" key="3">
    <source>
        <dbReference type="EMBL" id="SCC08402.1"/>
    </source>
</evidence>
<dbReference type="Proteomes" id="UP000585749">
    <property type="component" value="Unassembled WGS sequence"/>
</dbReference>
<evidence type="ECO:0000313" key="5">
    <source>
        <dbReference type="Proteomes" id="UP000585749"/>
    </source>
</evidence>
<feature type="transmembrane region" description="Helical" evidence="1">
    <location>
        <begin position="149"/>
        <end position="168"/>
    </location>
</feature>
<feature type="transmembrane region" description="Helical" evidence="1">
    <location>
        <begin position="79"/>
        <end position="99"/>
    </location>
</feature>
<reference evidence="3 4" key="1">
    <citation type="submission" date="2016-08" db="EMBL/GenBank/DDBJ databases">
        <authorList>
            <person name="Varghese N."/>
            <person name="Submissions Spin"/>
        </authorList>
    </citation>
    <scope>NUCLEOTIDE SEQUENCE [LARGE SCALE GENOMIC DNA]</scope>
    <source>
        <strain evidence="3 4">R-53116</strain>
    </source>
</reference>
<organism evidence="2 5">
    <name type="scientific">Weissella hellenica</name>
    <dbReference type="NCBI Taxonomy" id="46256"/>
    <lineage>
        <taxon>Bacteria</taxon>
        <taxon>Bacillati</taxon>
        <taxon>Bacillota</taxon>
        <taxon>Bacilli</taxon>
        <taxon>Lactobacillales</taxon>
        <taxon>Lactobacillaceae</taxon>
        <taxon>Weissella</taxon>
    </lineage>
</organism>
<dbReference type="Gene3D" id="1.10.1760.20">
    <property type="match status" value="1"/>
</dbReference>
<dbReference type="Proteomes" id="UP000182448">
    <property type="component" value="Unassembled WGS sequence"/>
</dbReference>
<feature type="transmembrane region" description="Helical" evidence="1">
    <location>
        <begin position="106"/>
        <end position="129"/>
    </location>
</feature>
<proteinExistence type="predicted"/>
<feature type="transmembrane region" description="Helical" evidence="1">
    <location>
        <begin position="16"/>
        <end position="34"/>
    </location>
</feature>
<comment type="caution">
    <text evidence="2">The sequence shown here is derived from an EMBL/GenBank/DDBJ whole genome shotgun (WGS) entry which is preliminary data.</text>
</comment>